<dbReference type="InterPro" id="IPR013249">
    <property type="entry name" value="RNA_pol_sigma70_r4_t2"/>
</dbReference>
<dbReference type="EMBL" id="FXUG01000003">
    <property type="protein sequence ID" value="SMP51045.1"/>
    <property type="molecule type" value="Genomic_DNA"/>
</dbReference>
<keyword evidence="8" id="KW-1185">Reference proteome</keyword>
<name>A0ABY1PX97_9BACT</name>
<dbReference type="SUPFAM" id="SSF88946">
    <property type="entry name" value="Sigma2 domain of RNA polymerase sigma factors"/>
    <property type="match status" value="1"/>
</dbReference>
<dbReference type="Pfam" id="PF08281">
    <property type="entry name" value="Sigma70_r4_2"/>
    <property type="match status" value="1"/>
</dbReference>
<dbReference type="Gene3D" id="1.10.1740.10">
    <property type="match status" value="1"/>
</dbReference>
<feature type="domain" description="RNA polymerase sigma factor 70 region 4 type 2" evidence="6">
    <location>
        <begin position="111"/>
        <end position="160"/>
    </location>
</feature>
<dbReference type="SUPFAM" id="SSF88659">
    <property type="entry name" value="Sigma3 and sigma4 domains of RNA polymerase sigma factors"/>
    <property type="match status" value="1"/>
</dbReference>
<feature type="domain" description="RNA polymerase sigma-70 region 2" evidence="5">
    <location>
        <begin position="16"/>
        <end position="74"/>
    </location>
</feature>
<evidence type="ECO:0000256" key="3">
    <source>
        <dbReference type="ARBA" id="ARBA00023082"/>
    </source>
</evidence>
<dbReference type="RefSeq" id="WP_283432005.1">
    <property type="nucleotide sequence ID" value="NZ_FXUG01000003.1"/>
</dbReference>
<dbReference type="Gene3D" id="1.10.10.10">
    <property type="entry name" value="Winged helix-like DNA-binding domain superfamily/Winged helix DNA-binding domain"/>
    <property type="match status" value="1"/>
</dbReference>
<dbReference type="InterPro" id="IPR013324">
    <property type="entry name" value="RNA_pol_sigma_r3/r4-like"/>
</dbReference>
<dbReference type="InterPro" id="IPR013325">
    <property type="entry name" value="RNA_pol_sigma_r2"/>
</dbReference>
<evidence type="ECO:0000256" key="1">
    <source>
        <dbReference type="ARBA" id="ARBA00010641"/>
    </source>
</evidence>
<keyword evidence="3" id="KW-0731">Sigma factor</keyword>
<dbReference type="InterPro" id="IPR036388">
    <property type="entry name" value="WH-like_DNA-bd_sf"/>
</dbReference>
<dbReference type="Proteomes" id="UP001158067">
    <property type="component" value="Unassembled WGS sequence"/>
</dbReference>
<dbReference type="InterPro" id="IPR007627">
    <property type="entry name" value="RNA_pol_sigma70_r2"/>
</dbReference>
<reference evidence="7 8" key="1">
    <citation type="submission" date="2017-05" db="EMBL/GenBank/DDBJ databases">
        <authorList>
            <person name="Varghese N."/>
            <person name="Submissions S."/>
        </authorList>
    </citation>
    <scope>NUCLEOTIDE SEQUENCE [LARGE SCALE GENOMIC DNA]</scope>
    <source>
        <strain evidence="7 8">DSM 25457</strain>
    </source>
</reference>
<dbReference type="PANTHER" id="PTHR43133:SF51">
    <property type="entry name" value="RNA POLYMERASE SIGMA FACTOR"/>
    <property type="match status" value="1"/>
</dbReference>
<comment type="similarity">
    <text evidence="1">Belongs to the sigma-70 factor family. ECF subfamily.</text>
</comment>
<accession>A0ABY1PX97</accession>
<dbReference type="InterPro" id="IPR039425">
    <property type="entry name" value="RNA_pol_sigma-70-like"/>
</dbReference>
<dbReference type="InterPro" id="IPR014284">
    <property type="entry name" value="RNA_pol_sigma-70_dom"/>
</dbReference>
<dbReference type="InterPro" id="IPR014331">
    <property type="entry name" value="RNA_pol_sigma70_ECF_RHOBA"/>
</dbReference>
<dbReference type="NCBIfam" id="TIGR02937">
    <property type="entry name" value="sigma70-ECF"/>
    <property type="match status" value="1"/>
</dbReference>
<dbReference type="Pfam" id="PF04542">
    <property type="entry name" value="Sigma70_r2"/>
    <property type="match status" value="1"/>
</dbReference>
<evidence type="ECO:0000256" key="2">
    <source>
        <dbReference type="ARBA" id="ARBA00023015"/>
    </source>
</evidence>
<evidence type="ECO:0000313" key="8">
    <source>
        <dbReference type="Proteomes" id="UP001158067"/>
    </source>
</evidence>
<evidence type="ECO:0000259" key="6">
    <source>
        <dbReference type="Pfam" id="PF08281"/>
    </source>
</evidence>
<organism evidence="7 8">
    <name type="scientific">Neorhodopirellula lusitana</name>
    <dbReference type="NCBI Taxonomy" id="445327"/>
    <lineage>
        <taxon>Bacteria</taxon>
        <taxon>Pseudomonadati</taxon>
        <taxon>Planctomycetota</taxon>
        <taxon>Planctomycetia</taxon>
        <taxon>Pirellulales</taxon>
        <taxon>Pirellulaceae</taxon>
        <taxon>Neorhodopirellula</taxon>
    </lineage>
</organism>
<comment type="caution">
    <text evidence="7">The sequence shown here is derived from an EMBL/GenBank/DDBJ whole genome shotgun (WGS) entry which is preliminary data.</text>
</comment>
<proteinExistence type="inferred from homology"/>
<evidence type="ECO:0000256" key="4">
    <source>
        <dbReference type="ARBA" id="ARBA00023163"/>
    </source>
</evidence>
<dbReference type="PANTHER" id="PTHR43133">
    <property type="entry name" value="RNA POLYMERASE ECF-TYPE SIGMA FACTO"/>
    <property type="match status" value="1"/>
</dbReference>
<sequence length="178" mass="20864">MKNEKGNATEFVRLLTGNQRMLFCFIHTLVPRRNDVDEILQETNLVLWREFDKFEIGSNFHAWACSIARNQVRAFTSNRRAKLPDFDTDTIMLISTHQQKHANSLDSRIDVLEQCIAQLPRRDRLVLDYRYRQGAPVGTIACEMDLTVANVYKLLSRIRMILRRCVDNKLSIERVDHE</sequence>
<dbReference type="NCBIfam" id="TIGR02989">
    <property type="entry name" value="Sig-70_gvs1"/>
    <property type="match status" value="1"/>
</dbReference>
<evidence type="ECO:0000259" key="5">
    <source>
        <dbReference type="Pfam" id="PF04542"/>
    </source>
</evidence>
<evidence type="ECO:0000313" key="7">
    <source>
        <dbReference type="EMBL" id="SMP51045.1"/>
    </source>
</evidence>
<gene>
    <name evidence="7" type="ORF">SAMN06265222_103210</name>
</gene>
<keyword evidence="4" id="KW-0804">Transcription</keyword>
<protein>
    <submittedName>
        <fullName evidence="7">RNA polymerase sigma-70 factor, ECF subfamily</fullName>
    </submittedName>
</protein>
<keyword evidence="2" id="KW-0805">Transcription regulation</keyword>